<reference evidence="4 5" key="4">
    <citation type="submission" date="2017-10" db="EMBL/GenBank/DDBJ databases">
        <title>Genome analyses suggest a sexual origin of heterokaryosis in a supposedly ancient asexual fungus.</title>
        <authorList>
            <person name="Corradi N."/>
            <person name="Sedzielewska K."/>
            <person name="Noel J."/>
            <person name="Charron P."/>
            <person name="Farinelli L."/>
            <person name="Marton T."/>
            <person name="Kruger M."/>
            <person name="Pelin A."/>
            <person name="Brachmann A."/>
            <person name="Corradi N."/>
        </authorList>
    </citation>
    <scope>NUCLEOTIDE SEQUENCE [LARGE SCALE GENOMIC DNA]</scope>
    <source>
        <strain evidence="4 5">A1</strain>
    </source>
</reference>
<dbReference type="Proteomes" id="UP000232722">
    <property type="component" value="Unassembled WGS sequence"/>
</dbReference>
<dbReference type="EMBL" id="LLXH01002729">
    <property type="protein sequence ID" value="PKC55218.1"/>
    <property type="molecule type" value="Genomic_DNA"/>
</dbReference>
<reference evidence="3 6" key="1">
    <citation type="submission" date="2016-04" db="EMBL/GenBank/DDBJ databases">
        <title>Genome analyses suggest a sexual origin of heterokaryosis in a supposedly ancient asexual fungus.</title>
        <authorList>
            <person name="Ropars J."/>
            <person name="Sedzielewska K."/>
            <person name="Noel J."/>
            <person name="Charron P."/>
            <person name="Farinelli L."/>
            <person name="Marton T."/>
            <person name="Kruger M."/>
            <person name="Pelin A."/>
            <person name="Brachmann A."/>
            <person name="Corradi N."/>
        </authorList>
    </citation>
    <scope>NUCLEOTIDE SEQUENCE [LARGE SCALE GENOMIC DNA]</scope>
    <source>
        <strain evidence="3 6">A5</strain>
    </source>
</reference>
<dbReference type="Proteomes" id="UP000684084">
    <property type="component" value="Unassembled WGS sequence"/>
</dbReference>
<feature type="compositionally biased region" description="Low complexity" evidence="1">
    <location>
        <begin position="113"/>
        <end position="126"/>
    </location>
</feature>
<reference evidence="3 6" key="2">
    <citation type="submission" date="2017-09" db="EMBL/GenBank/DDBJ databases">
        <title>Extensive intraspecific genome diversity in a model arbuscular mycorrhizal fungus.</title>
        <authorList>
            <person name="Chen E.C."/>
            <person name="Morin E."/>
            <person name="Beaudet D."/>
            <person name="Noel J."/>
            <person name="Ndikumana S."/>
            <person name="Charron P."/>
            <person name="St-Onge C."/>
            <person name="Giorgi J."/>
            <person name="Grigoriev I.V."/>
            <person name="Roux C."/>
            <person name="Martin F.M."/>
            <person name="Corradi N."/>
        </authorList>
    </citation>
    <scope>NUCLEOTIDE SEQUENCE [LARGE SCALE GENOMIC DNA]</scope>
    <source>
        <strain evidence="3 6">A5</strain>
    </source>
</reference>
<gene>
    <name evidence="2" type="ORF">CHRIB12_LOCUS891</name>
    <name evidence="4" type="ORF">RhiirA1_476004</name>
    <name evidence="3" type="ORF">RhiirA5_385353</name>
</gene>
<evidence type="ECO:0000313" key="5">
    <source>
        <dbReference type="Proteomes" id="UP000232688"/>
    </source>
</evidence>
<feature type="compositionally biased region" description="Basic and acidic residues" evidence="1">
    <location>
        <begin position="80"/>
        <end position="90"/>
    </location>
</feature>
<feature type="region of interest" description="Disordered" evidence="1">
    <location>
        <begin position="80"/>
        <end position="126"/>
    </location>
</feature>
<dbReference type="VEuPathDB" id="FungiDB:RhiirFUN_018423"/>
<evidence type="ECO:0000256" key="1">
    <source>
        <dbReference type="SAM" id="MobiDB-lite"/>
    </source>
</evidence>
<organism evidence="3 6">
    <name type="scientific">Rhizophagus irregularis</name>
    <dbReference type="NCBI Taxonomy" id="588596"/>
    <lineage>
        <taxon>Eukaryota</taxon>
        <taxon>Fungi</taxon>
        <taxon>Fungi incertae sedis</taxon>
        <taxon>Mucoromycota</taxon>
        <taxon>Glomeromycotina</taxon>
        <taxon>Glomeromycetes</taxon>
        <taxon>Glomerales</taxon>
        <taxon>Glomeraceae</taxon>
        <taxon>Rhizophagus</taxon>
    </lineage>
</organism>
<evidence type="ECO:0000313" key="6">
    <source>
        <dbReference type="Proteomes" id="UP000232722"/>
    </source>
</evidence>
<evidence type="ECO:0000313" key="4">
    <source>
        <dbReference type="EMBL" id="PKC55218.1"/>
    </source>
</evidence>
<sequence length="153" mass="17238">MQCAEKSPRTEVLKELTDKYHTSQKRIYQIWRGEEKNRVAWNQPIHIPTASLSNINVVGRQTEPEIQGQDVSPFTELEKQIRDAKKEPSKSIDPVLEESGKAKKTGGKKSKSKSASAELIPSPIQTQPIPISHEKIVENSIKTITNIKNIVEK</sequence>
<comment type="caution">
    <text evidence="3">The sequence shown here is derived from an EMBL/GenBank/DDBJ whole genome shotgun (WGS) entry which is preliminary data.</text>
</comment>
<dbReference type="Proteomes" id="UP000232688">
    <property type="component" value="Unassembled WGS sequence"/>
</dbReference>
<dbReference type="EMBL" id="LLXJ01003907">
    <property type="protein sequence ID" value="PKB96420.1"/>
    <property type="molecule type" value="Genomic_DNA"/>
</dbReference>
<feature type="compositionally biased region" description="Basic residues" evidence="1">
    <location>
        <begin position="102"/>
        <end position="112"/>
    </location>
</feature>
<dbReference type="VEuPathDB" id="FungiDB:RhiirA1_476004"/>
<dbReference type="VEuPathDB" id="FungiDB:FUN_005699"/>
<dbReference type="AlphaFoldDB" id="A0A2I1F454"/>
<dbReference type="EMBL" id="CAGKOT010000001">
    <property type="protein sequence ID" value="CAB5301564.1"/>
    <property type="molecule type" value="Genomic_DNA"/>
</dbReference>
<evidence type="ECO:0000313" key="2">
    <source>
        <dbReference type="EMBL" id="CAB5301564.1"/>
    </source>
</evidence>
<dbReference type="OrthoDB" id="2354847at2759"/>
<protein>
    <submittedName>
        <fullName evidence="3">Uncharacterized protein</fullName>
    </submittedName>
</protein>
<proteinExistence type="predicted"/>
<reference evidence="2" key="5">
    <citation type="submission" date="2020-05" db="EMBL/GenBank/DDBJ databases">
        <authorList>
            <person name="Rincon C."/>
            <person name="Sanders R I."/>
            <person name="Robbins C."/>
            <person name="Chaturvedi A."/>
        </authorList>
    </citation>
    <scope>NUCLEOTIDE SEQUENCE</scope>
    <source>
        <strain evidence="2">CHB12</strain>
    </source>
</reference>
<reference evidence="4 5" key="3">
    <citation type="submission" date="2017-10" db="EMBL/GenBank/DDBJ databases">
        <title>Extensive intraspecific genome diversity in a model arbuscular mycorrhizal fungus.</title>
        <authorList>
            <person name="Chen E.C.H."/>
            <person name="Morin E."/>
            <person name="Baudet D."/>
            <person name="Noel J."/>
            <person name="Ndikumana S."/>
            <person name="Charron P."/>
            <person name="St-Onge C."/>
            <person name="Giorgi J."/>
            <person name="Grigoriev I.V."/>
            <person name="Roux C."/>
            <person name="Martin F.M."/>
            <person name="Corradi N."/>
        </authorList>
    </citation>
    <scope>NUCLEOTIDE SEQUENCE [LARGE SCALE GENOMIC DNA]</scope>
    <source>
        <strain evidence="4 5">A1</strain>
    </source>
</reference>
<name>A0A2I1F454_9GLOM</name>
<accession>A0A2I1F454</accession>
<evidence type="ECO:0000313" key="3">
    <source>
        <dbReference type="EMBL" id="PKB96420.1"/>
    </source>
</evidence>